<dbReference type="PANTHER" id="PTHR11319:SF35">
    <property type="entry name" value="OUTER MEMBRANE PROTEIN PMPC-RELATED"/>
    <property type="match status" value="1"/>
</dbReference>
<evidence type="ECO:0000313" key="4">
    <source>
        <dbReference type="Proteomes" id="UP000612680"/>
    </source>
</evidence>
<evidence type="ECO:0000313" key="3">
    <source>
        <dbReference type="EMBL" id="QRR00087.1"/>
    </source>
</evidence>
<evidence type="ECO:0000259" key="2">
    <source>
        <dbReference type="Pfam" id="PF18962"/>
    </source>
</evidence>
<dbReference type="Gene3D" id="2.160.20.10">
    <property type="entry name" value="Single-stranded right-handed beta-helix, Pectin lyase-like"/>
    <property type="match status" value="1"/>
</dbReference>
<feature type="chain" id="PRO_5046995331" evidence="1">
    <location>
        <begin position="21"/>
        <end position="892"/>
    </location>
</feature>
<dbReference type="SUPFAM" id="SSF51126">
    <property type="entry name" value="Pectin lyase-like"/>
    <property type="match status" value="1"/>
</dbReference>
<dbReference type="RefSeq" id="WP_204660847.1">
    <property type="nucleotide sequence ID" value="NZ_CP056775.1"/>
</dbReference>
<dbReference type="InterPro" id="IPR006626">
    <property type="entry name" value="PbH1"/>
</dbReference>
<reference evidence="3 4" key="1">
    <citation type="submission" date="2020-06" db="EMBL/GenBank/DDBJ databases">
        <title>Dyadobacter sandarakinus sp. nov., isolated from the soil of the Arctic Yellow River Station.</title>
        <authorList>
            <person name="Zhang Y."/>
            <person name="Peng F."/>
        </authorList>
    </citation>
    <scope>NUCLEOTIDE SEQUENCE [LARGE SCALE GENOMIC DNA]</scope>
    <source>
        <strain evidence="3 4">Q3-56</strain>
    </source>
</reference>
<organism evidence="3 4">
    <name type="scientific">Dyadobacter sandarakinus</name>
    <dbReference type="NCBI Taxonomy" id="2747268"/>
    <lineage>
        <taxon>Bacteria</taxon>
        <taxon>Pseudomonadati</taxon>
        <taxon>Bacteroidota</taxon>
        <taxon>Cytophagia</taxon>
        <taxon>Cytophagales</taxon>
        <taxon>Spirosomataceae</taxon>
        <taxon>Dyadobacter</taxon>
    </lineage>
</organism>
<feature type="domain" description="Secretion system C-terminal sorting" evidence="2">
    <location>
        <begin position="819"/>
        <end position="890"/>
    </location>
</feature>
<dbReference type="InterPro" id="IPR026444">
    <property type="entry name" value="Secre_tail"/>
</dbReference>
<feature type="signal peptide" evidence="1">
    <location>
        <begin position="1"/>
        <end position="20"/>
    </location>
</feature>
<dbReference type="Pfam" id="PF18962">
    <property type="entry name" value="Por_Secre_tail"/>
    <property type="match status" value="1"/>
</dbReference>
<dbReference type="Proteomes" id="UP000612680">
    <property type="component" value="Chromosome"/>
</dbReference>
<gene>
    <name evidence="3" type="ORF">HWI92_03750</name>
</gene>
<dbReference type="PANTHER" id="PTHR11319">
    <property type="entry name" value="G PROTEIN-COUPLED RECEPTOR-RELATED"/>
    <property type="match status" value="1"/>
</dbReference>
<dbReference type="InterPro" id="IPR013783">
    <property type="entry name" value="Ig-like_fold"/>
</dbReference>
<name>A0ABX7I3J0_9BACT</name>
<dbReference type="Gene3D" id="2.60.40.10">
    <property type="entry name" value="Immunoglobulins"/>
    <property type="match status" value="1"/>
</dbReference>
<proteinExistence type="predicted"/>
<dbReference type="EMBL" id="CP056775">
    <property type="protein sequence ID" value="QRR00087.1"/>
    <property type="molecule type" value="Genomic_DNA"/>
</dbReference>
<accession>A0ABX7I3J0</accession>
<evidence type="ECO:0000256" key="1">
    <source>
        <dbReference type="SAM" id="SignalP"/>
    </source>
</evidence>
<keyword evidence="4" id="KW-1185">Reference proteome</keyword>
<sequence>MKLIYSTIIFLLTLCQVAKAQEEVPPVIFVRQGATGDGSSWDNATGTIPTGGLVEGTQIYIGTGTYTVNNETDLSQGNITIQGGFPNFLTGTDISSNSPGKYPTHIVMENGTASRFYTVEYNQQDDSTDVTNIVGLDLTGAVDKQRFGQGGIFYHAFAYGKYNFTNISVHDMQFDEAAIYLRYTSAHVTVDRCNFYNNQGNYSSGGIYVWGRSDDNVTPTRLRVQNSTFSSNTGVQGGGAIALYRTSTNPNDVVIENNEFCGNYSDIFGGAVSVNEGSATIRGCSFTNNSAQYHAGALAIWVGQVELDACQFYYNHAPGLGGAIWYEQGENYDTTRIRNSVFYKNRAGGGGAININYKGKAAISGSSFISNFLTQEERQSGGAVYISAATGVTIDQSLFFSNKINNKSNALGSDLGVRYGGNVQVTGSKMQLTSANAYQAEPGSSTIPFVFEGSENTFNNTSDNGDFVLPELGACLIQGYKLRGTVVRDGNGNTDYTLAGPSDDLPDGLTVSVLSDTAVIATLPVEKGVFAFENVFPDSYTIRLNFPDATSSDYLKYGPSGEALLDWNRWGDGTPDGMLDAVVDITGYENIIFAINEQPVADDINNSITVPAAGDSLIIDGLEGNLPLFSGRDPDTGEITFGMRFRITKLPQNGELKVAGKVPHPDSVYAIAPGAITLKLTGSGYQTVSFDYVLLDMMGLASEPATYTITFDRPLPVKLQSFTARAEGSQANLTWVTVSEVQADRFIVQRSLDGKAWSEIGTVKAAGDSKTTQSYHFTDQTPLADSDNLYRLKMVDADGSFGFSRIANVEFGQAVSLSIYPNPASDRLTITYAGWNQVSGVKVFDINGKVVYQSGNKVSNAIDLSAFIPGMYVIRLEKNDGTAMFRKVVVNK</sequence>
<protein>
    <submittedName>
        <fullName evidence="3">T9SS type A sorting domain-containing protein</fullName>
    </submittedName>
</protein>
<dbReference type="InterPro" id="IPR011050">
    <property type="entry name" value="Pectin_lyase_fold/virulence"/>
</dbReference>
<keyword evidence="1" id="KW-0732">Signal</keyword>
<dbReference type="SMART" id="SM00710">
    <property type="entry name" value="PbH1"/>
    <property type="match status" value="5"/>
</dbReference>
<dbReference type="InterPro" id="IPR012334">
    <property type="entry name" value="Pectin_lyas_fold"/>
</dbReference>
<dbReference type="NCBIfam" id="TIGR04183">
    <property type="entry name" value="Por_Secre_tail"/>
    <property type="match status" value="1"/>
</dbReference>